<sequence>VLIRNRTHLPQIESQFIRAEIPYRIAGGIGFYQRQEIYDIVNYLQFLESPSNDVALFGLLRAPFFSLSDTKLYEIARMELDSCLWEKLKNYGRLNLDQTGIQSAIEKLIRHLSVFANLPISMLIRKIVSETGMISVLSVGQQGNQRWANYEKLLDIAREFDKSSFMKLSNFLEQIKIMILEEDREEQATIEHTNDCVQIMTVHASKGLEFPVVILPDLHYPPRTDSEPLIDAEVGIGMSPKNPSKNFDRSAPAMIEVIKTRLTNRQLAEEKRLFYVAATRARDCLILSATLEEGKRPKGWLAWTLDALGLRDGIHRDLYEFPVTIEVVNSEFEGSYDQVDFILPLSVIRSVSELGSCTRFPEAQVVEPTIDLPKIHIGPLQSPN</sequence>
<dbReference type="Gene3D" id="3.40.50.300">
    <property type="entry name" value="P-loop containing nucleotide triphosphate hydrolases"/>
    <property type="match status" value="1"/>
</dbReference>
<feature type="non-terminal residue" evidence="6">
    <location>
        <position position="384"/>
    </location>
</feature>
<dbReference type="GO" id="GO:0043138">
    <property type="term" value="F:3'-5' DNA helicase activity"/>
    <property type="evidence" value="ECO:0007669"/>
    <property type="project" value="TreeGrafter"/>
</dbReference>
<dbReference type="GO" id="GO:0003677">
    <property type="term" value="F:DNA binding"/>
    <property type="evidence" value="ECO:0007669"/>
    <property type="project" value="InterPro"/>
</dbReference>
<evidence type="ECO:0000256" key="1">
    <source>
        <dbReference type="ARBA" id="ARBA00022741"/>
    </source>
</evidence>
<gene>
    <name evidence="6" type="ORF">METZ01_LOCUS299995</name>
</gene>
<keyword evidence="2" id="KW-0378">Hydrolase</keyword>
<dbReference type="AlphaFoldDB" id="A0A382MIP6"/>
<dbReference type="Gene3D" id="1.10.486.10">
    <property type="entry name" value="PCRA, domain 4"/>
    <property type="match status" value="1"/>
</dbReference>
<proteinExistence type="predicted"/>
<dbReference type="GO" id="GO:0005524">
    <property type="term" value="F:ATP binding"/>
    <property type="evidence" value="ECO:0007669"/>
    <property type="project" value="UniProtKB-KW"/>
</dbReference>
<dbReference type="SUPFAM" id="SSF52540">
    <property type="entry name" value="P-loop containing nucleoside triphosphate hydrolases"/>
    <property type="match status" value="1"/>
</dbReference>
<accession>A0A382MIP6</accession>
<name>A0A382MIP6_9ZZZZ</name>
<keyword evidence="1" id="KW-0547">Nucleotide-binding</keyword>
<protein>
    <recommendedName>
        <fullName evidence="5">UvrD-like helicase C-terminal domain-containing protein</fullName>
    </recommendedName>
</protein>
<dbReference type="Pfam" id="PF13361">
    <property type="entry name" value="UvrD_C"/>
    <property type="match status" value="1"/>
</dbReference>
<keyword evidence="4" id="KW-0067">ATP-binding</keyword>
<dbReference type="PROSITE" id="PS51217">
    <property type="entry name" value="UVRD_HELICASE_CTER"/>
    <property type="match status" value="1"/>
</dbReference>
<organism evidence="6">
    <name type="scientific">marine metagenome</name>
    <dbReference type="NCBI Taxonomy" id="408172"/>
    <lineage>
        <taxon>unclassified sequences</taxon>
        <taxon>metagenomes</taxon>
        <taxon>ecological metagenomes</taxon>
    </lineage>
</organism>
<reference evidence="6" key="1">
    <citation type="submission" date="2018-05" db="EMBL/GenBank/DDBJ databases">
        <authorList>
            <person name="Lanie J.A."/>
            <person name="Ng W.-L."/>
            <person name="Kazmierczak K.M."/>
            <person name="Andrzejewski T.M."/>
            <person name="Davidsen T.M."/>
            <person name="Wayne K.J."/>
            <person name="Tettelin H."/>
            <person name="Glass J.I."/>
            <person name="Rusch D."/>
            <person name="Podicherti R."/>
            <person name="Tsui H.-C.T."/>
            <person name="Winkler M.E."/>
        </authorList>
    </citation>
    <scope>NUCLEOTIDE SEQUENCE</scope>
</reference>
<evidence type="ECO:0000259" key="5">
    <source>
        <dbReference type="PROSITE" id="PS51217"/>
    </source>
</evidence>
<dbReference type="InterPro" id="IPR027417">
    <property type="entry name" value="P-loop_NTPase"/>
</dbReference>
<keyword evidence="3" id="KW-0347">Helicase</keyword>
<dbReference type="GO" id="GO:0016787">
    <property type="term" value="F:hydrolase activity"/>
    <property type="evidence" value="ECO:0007669"/>
    <property type="project" value="UniProtKB-KW"/>
</dbReference>
<evidence type="ECO:0000256" key="4">
    <source>
        <dbReference type="ARBA" id="ARBA00022840"/>
    </source>
</evidence>
<dbReference type="EMBL" id="UINC01093043">
    <property type="protein sequence ID" value="SVC47141.1"/>
    <property type="molecule type" value="Genomic_DNA"/>
</dbReference>
<dbReference type="GO" id="GO:0000725">
    <property type="term" value="P:recombinational repair"/>
    <property type="evidence" value="ECO:0007669"/>
    <property type="project" value="TreeGrafter"/>
</dbReference>
<dbReference type="PANTHER" id="PTHR11070">
    <property type="entry name" value="UVRD / RECB / PCRA DNA HELICASE FAMILY MEMBER"/>
    <property type="match status" value="1"/>
</dbReference>
<evidence type="ECO:0000313" key="6">
    <source>
        <dbReference type="EMBL" id="SVC47141.1"/>
    </source>
</evidence>
<evidence type="ECO:0000256" key="3">
    <source>
        <dbReference type="ARBA" id="ARBA00022806"/>
    </source>
</evidence>
<dbReference type="InterPro" id="IPR014017">
    <property type="entry name" value="DNA_helicase_UvrD-like_C"/>
</dbReference>
<feature type="non-terminal residue" evidence="6">
    <location>
        <position position="1"/>
    </location>
</feature>
<dbReference type="InterPro" id="IPR000212">
    <property type="entry name" value="DNA_helicase_UvrD/REP"/>
</dbReference>
<evidence type="ECO:0000256" key="2">
    <source>
        <dbReference type="ARBA" id="ARBA00022801"/>
    </source>
</evidence>
<dbReference type="PANTHER" id="PTHR11070:SF2">
    <property type="entry name" value="ATP-DEPENDENT DNA HELICASE SRS2"/>
    <property type="match status" value="1"/>
</dbReference>
<feature type="domain" description="UvrD-like helicase C-terminal" evidence="5">
    <location>
        <begin position="1"/>
        <end position="207"/>
    </location>
</feature>